<dbReference type="EMBL" id="JACEFO010002299">
    <property type="protein sequence ID" value="KAF8667574.1"/>
    <property type="molecule type" value="Genomic_DNA"/>
</dbReference>
<dbReference type="SUPFAM" id="SSF81383">
    <property type="entry name" value="F-box domain"/>
    <property type="match status" value="1"/>
</dbReference>
<reference evidence="3" key="1">
    <citation type="submission" date="2020-07" db="EMBL/GenBank/DDBJ databases">
        <title>Genome sequence and genetic diversity analysis of an under-domesticated orphan crop, white fonio (Digitaria exilis).</title>
        <authorList>
            <person name="Bennetzen J.L."/>
            <person name="Chen S."/>
            <person name="Ma X."/>
            <person name="Wang X."/>
            <person name="Yssel A.E.J."/>
            <person name="Chaluvadi S.R."/>
            <person name="Johnson M."/>
            <person name="Gangashetty P."/>
            <person name="Hamidou F."/>
            <person name="Sanogo M.D."/>
            <person name="Zwaenepoel A."/>
            <person name="Wallace J."/>
            <person name="Van De Peer Y."/>
            <person name="Van Deynze A."/>
        </authorList>
    </citation>
    <scope>NUCLEOTIDE SEQUENCE</scope>
    <source>
        <tissue evidence="3">Leaves</tissue>
    </source>
</reference>
<keyword evidence="1" id="KW-0472">Membrane</keyword>
<name>A0A835ATA2_9POAL</name>
<evidence type="ECO:0000313" key="3">
    <source>
        <dbReference type="EMBL" id="KAF8667574.1"/>
    </source>
</evidence>
<evidence type="ECO:0000259" key="2">
    <source>
        <dbReference type="Pfam" id="PF12937"/>
    </source>
</evidence>
<accession>A0A835ATA2</accession>
<dbReference type="OrthoDB" id="693671at2759"/>
<keyword evidence="4" id="KW-1185">Reference proteome</keyword>
<dbReference type="InterPro" id="IPR001810">
    <property type="entry name" value="F-box_dom"/>
</dbReference>
<dbReference type="AlphaFoldDB" id="A0A835ATA2"/>
<protein>
    <recommendedName>
        <fullName evidence="2">F-box domain-containing protein</fullName>
    </recommendedName>
</protein>
<dbReference type="Gene3D" id="1.20.1280.50">
    <property type="match status" value="1"/>
</dbReference>
<dbReference type="Pfam" id="PF12937">
    <property type="entry name" value="F-box-like"/>
    <property type="match status" value="1"/>
</dbReference>
<sequence length="357" mass="38634">MIDMAAGKRRTTILALFLWAMAAVIFMLALHTHGTRVTIVLPPSHSAFPFPFPAPAHMASPPELIDDAAAEIFVRLPPDEPAHLIRASLVCRQWRRIITDGAFLRRYRASHGAPPLLGFVCNLAARVDTITSPRLFPTAGPSIVPMPAFLGSSKALDCRHGRVLLGPFDDDTMARLVVLDPITGDHQRLPDLKLPRGYYTATVFCAARGCAHLNCRGGPYRVVVAGAASSAGGAMRARLYSSEAAAWVASARLIPCPHVRRKPTAVVGDDVYFQLMFADDMILRYDMGRNCLSTFHPPADAKEGGIVLLPMADGSLGLAGIRGSRPCLWSTDASPEGIAGWVRCKSIELMEKICKLC</sequence>
<evidence type="ECO:0000313" key="4">
    <source>
        <dbReference type="Proteomes" id="UP000636709"/>
    </source>
</evidence>
<dbReference type="PANTHER" id="PTHR32133:SF314">
    <property type="entry name" value="F-BOX DOMAIN-CONTAINING PROTEIN"/>
    <property type="match status" value="1"/>
</dbReference>
<gene>
    <name evidence="3" type="ORF">HU200_052776</name>
</gene>
<dbReference type="PANTHER" id="PTHR32133">
    <property type="entry name" value="OS07G0120400 PROTEIN"/>
    <property type="match status" value="1"/>
</dbReference>
<feature type="domain" description="F-box" evidence="2">
    <location>
        <begin position="70"/>
        <end position="106"/>
    </location>
</feature>
<dbReference type="Proteomes" id="UP000636709">
    <property type="component" value="Unassembled WGS sequence"/>
</dbReference>
<comment type="caution">
    <text evidence="3">The sequence shown here is derived from an EMBL/GenBank/DDBJ whole genome shotgun (WGS) entry which is preliminary data.</text>
</comment>
<feature type="transmembrane region" description="Helical" evidence="1">
    <location>
        <begin position="12"/>
        <end position="30"/>
    </location>
</feature>
<organism evidence="3 4">
    <name type="scientific">Digitaria exilis</name>
    <dbReference type="NCBI Taxonomy" id="1010633"/>
    <lineage>
        <taxon>Eukaryota</taxon>
        <taxon>Viridiplantae</taxon>
        <taxon>Streptophyta</taxon>
        <taxon>Embryophyta</taxon>
        <taxon>Tracheophyta</taxon>
        <taxon>Spermatophyta</taxon>
        <taxon>Magnoliopsida</taxon>
        <taxon>Liliopsida</taxon>
        <taxon>Poales</taxon>
        <taxon>Poaceae</taxon>
        <taxon>PACMAD clade</taxon>
        <taxon>Panicoideae</taxon>
        <taxon>Panicodae</taxon>
        <taxon>Paniceae</taxon>
        <taxon>Anthephorinae</taxon>
        <taxon>Digitaria</taxon>
    </lineage>
</organism>
<keyword evidence="1" id="KW-1133">Transmembrane helix</keyword>
<keyword evidence="1" id="KW-0812">Transmembrane</keyword>
<dbReference type="Gramene" id="Dexi3B01G0034320.1">
    <property type="protein sequence ID" value="Dexi3B01G0034320.1:cds"/>
    <property type="gene ID" value="Dexi3B01G0034320"/>
</dbReference>
<dbReference type="InterPro" id="IPR036047">
    <property type="entry name" value="F-box-like_dom_sf"/>
</dbReference>
<proteinExistence type="predicted"/>
<evidence type="ECO:0000256" key="1">
    <source>
        <dbReference type="SAM" id="Phobius"/>
    </source>
</evidence>